<keyword evidence="3" id="KW-1003">Cell membrane</keyword>
<evidence type="ECO:0000256" key="2">
    <source>
        <dbReference type="ARBA" id="ARBA00004241"/>
    </source>
</evidence>
<name>A0ABU0CMP9_9BACI</name>
<dbReference type="Pfam" id="PF07963">
    <property type="entry name" value="N_methyl"/>
    <property type="match status" value="1"/>
</dbReference>
<dbReference type="PROSITE" id="PS00409">
    <property type="entry name" value="PROKAR_NTER_METHYL"/>
    <property type="match status" value="1"/>
</dbReference>
<dbReference type="NCBIfam" id="TIGR02532">
    <property type="entry name" value="IV_pilin_GFxxxE"/>
    <property type="match status" value="1"/>
</dbReference>
<dbReference type="SUPFAM" id="SSF54523">
    <property type="entry name" value="Pili subunits"/>
    <property type="match status" value="1"/>
</dbReference>
<dbReference type="EMBL" id="JAUSUQ010000001">
    <property type="protein sequence ID" value="MDQ0337685.1"/>
    <property type="molecule type" value="Genomic_DNA"/>
</dbReference>
<reference evidence="11 12" key="1">
    <citation type="submission" date="2023-07" db="EMBL/GenBank/DDBJ databases">
        <title>Genomic Encyclopedia of Type Strains, Phase IV (KMG-IV): sequencing the most valuable type-strain genomes for metagenomic binning, comparative biology and taxonomic classification.</title>
        <authorList>
            <person name="Goeker M."/>
        </authorList>
    </citation>
    <scope>NUCLEOTIDE SEQUENCE [LARGE SCALE GENOMIC DNA]</scope>
    <source>
        <strain evidence="11 12">DSM 17740</strain>
    </source>
</reference>
<keyword evidence="8" id="KW-0178">Competence</keyword>
<evidence type="ECO:0000256" key="7">
    <source>
        <dbReference type="ARBA" id="ARBA00023136"/>
    </source>
</evidence>
<dbReference type="Proteomes" id="UP001232445">
    <property type="component" value="Unassembled WGS sequence"/>
</dbReference>
<organism evidence="11 12">
    <name type="scientific">Caldalkalibacillus uzonensis</name>
    <dbReference type="NCBI Taxonomy" id="353224"/>
    <lineage>
        <taxon>Bacteria</taxon>
        <taxon>Bacillati</taxon>
        <taxon>Bacillota</taxon>
        <taxon>Bacilli</taxon>
        <taxon>Bacillales</taxon>
        <taxon>Bacillaceae</taxon>
        <taxon>Caldalkalibacillus</taxon>
    </lineage>
</organism>
<keyword evidence="4" id="KW-0488">Methylation</keyword>
<evidence type="ECO:0000313" key="12">
    <source>
        <dbReference type="Proteomes" id="UP001232445"/>
    </source>
</evidence>
<evidence type="ECO:0000256" key="10">
    <source>
        <dbReference type="SAM" id="Phobius"/>
    </source>
</evidence>
<proteinExistence type="inferred from homology"/>
<evidence type="ECO:0000256" key="6">
    <source>
        <dbReference type="ARBA" id="ARBA00022989"/>
    </source>
</evidence>
<accession>A0ABU0CMP9</accession>
<dbReference type="NCBIfam" id="NF040999">
    <property type="entry name" value="pilin_ComGC"/>
    <property type="match status" value="1"/>
</dbReference>
<keyword evidence="5 10" id="KW-0812">Transmembrane</keyword>
<comment type="caution">
    <text evidence="11">The sequence shown here is derived from an EMBL/GenBank/DDBJ whole genome shotgun (WGS) entry which is preliminary data.</text>
</comment>
<evidence type="ECO:0000256" key="8">
    <source>
        <dbReference type="ARBA" id="ARBA00023287"/>
    </source>
</evidence>
<dbReference type="InterPro" id="IPR045584">
    <property type="entry name" value="Pilin-like"/>
</dbReference>
<keyword evidence="7 10" id="KW-0472">Membrane</keyword>
<evidence type="ECO:0000256" key="3">
    <source>
        <dbReference type="ARBA" id="ARBA00022475"/>
    </source>
</evidence>
<comment type="similarity">
    <text evidence="9">Belongs to the ComGC family.</text>
</comment>
<sequence>MKLNRIGSRHKEGGFTLIEMLIVLFIIGALLLVIIPNLTDSGVQAQQKACDANKQMIEAQAETYYLENNHQYPSVNDLVQSNYLKEIPRCPLKPEDTTAYSINEDGSVTCAYHDKSTNGE</sequence>
<dbReference type="InterPro" id="IPR016940">
    <property type="entry name" value="ComGC"/>
</dbReference>
<dbReference type="InterPro" id="IPR000983">
    <property type="entry name" value="Bac_GSPG_pilin"/>
</dbReference>
<comment type="subcellular location">
    <subcellularLocation>
        <location evidence="1">Cell membrane</location>
        <topology evidence="1">Single-pass membrane protein</topology>
    </subcellularLocation>
    <subcellularLocation>
        <location evidence="2">Cell surface</location>
    </subcellularLocation>
</comment>
<feature type="transmembrane region" description="Helical" evidence="10">
    <location>
        <begin position="12"/>
        <end position="35"/>
    </location>
</feature>
<evidence type="ECO:0000256" key="4">
    <source>
        <dbReference type="ARBA" id="ARBA00022481"/>
    </source>
</evidence>
<keyword evidence="6 10" id="KW-1133">Transmembrane helix</keyword>
<dbReference type="RefSeq" id="WP_307334969.1">
    <property type="nucleotide sequence ID" value="NZ_JAUSUQ010000001.1"/>
</dbReference>
<protein>
    <submittedName>
        <fullName evidence="11">Prepilin-type N-terminal cleavage/methylation domain-containing protein</fullName>
    </submittedName>
</protein>
<dbReference type="PRINTS" id="PR00813">
    <property type="entry name" value="BCTERIALGSPG"/>
</dbReference>
<dbReference type="InterPro" id="IPR012902">
    <property type="entry name" value="N_methyl_site"/>
</dbReference>
<evidence type="ECO:0000256" key="9">
    <source>
        <dbReference type="ARBA" id="ARBA00043982"/>
    </source>
</evidence>
<evidence type="ECO:0000256" key="1">
    <source>
        <dbReference type="ARBA" id="ARBA00004162"/>
    </source>
</evidence>
<dbReference type="PANTHER" id="PTHR30093">
    <property type="entry name" value="GENERAL SECRETION PATHWAY PROTEIN G"/>
    <property type="match status" value="1"/>
</dbReference>
<keyword evidence="12" id="KW-1185">Reference proteome</keyword>
<gene>
    <name evidence="11" type="ORF">J2S00_000455</name>
</gene>
<evidence type="ECO:0000256" key="5">
    <source>
        <dbReference type="ARBA" id="ARBA00022692"/>
    </source>
</evidence>
<dbReference type="PANTHER" id="PTHR30093:SF2">
    <property type="entry name" value="TYPE II SECRETION SYSTEM PROTEIN H"/>
    <property type="match status" value="1"/>
</dbReference>
<evidence type="ECO:0000313" key="11">
    <source>
        <dbReference type="EMBL" id="MDQ0337685.1"/>
    </source>
</evidence>
<dbReference type="Gene3D" id="3.30.700.10">
    <property type="entry name" value="Glycoprotein, Type 4 Pilin"/>
    <property type="match status" value="1"/>
</dbReference>